<dbReference type="InterPro" id="IPR000515">
    <property type="entry name" value="MetI-like"/>
</dbReference>
<feature type="transmembrane region" description="Helical" evidence="6">
    <location>
        <begin position="30"/>
        <end position="52"/>
    </location>
</feature>
<dbReference type="SUPFAM" id="SSF161098">
    <property type="entry name" value="MetI-like"/>
    <property type="match status" value="1"/>
</dbReference>
<evidence type="ECO:0000256" key="3">
    <source>
        <dbReference type="ARBA" id="ARBA00022692"/>
    </source>
</evidence>
<evidence type="ECO:0000256" key="2">
    <source>
        <dbReference type="ARBA" id="ARBA00022448"/>
    </source>
</evidence>
<feature type="transmembrane region" description="Helical" evidence="6">
    <location>
        <begin position="191"/>
        <end position="211"/>
    </location>
</feature>
<comment type="caution">
    <text evidence="8">The sequence shown here is derived from an EMBL/GenBank/DDBJ whole genome shotgun (WGS) entry which is preliminary data.</text>
</comment>
<keyword evidence="3 6" id="KW-0812">Transmembrane</keyword>
<dbReference type="Gene3D" id="1.10.3720.10">
    <property type="entry name" value="MetI-like"/>
    <property type="match status" value="1"/>
</dbReference>
<keyword evidence="5 6" id="KW-0472">Membrane</keyword>
<dbReference type="InterPro" id="IPR051204">
    <property type="entry name" value="ABC_transp_perm/SBD"/>
</dbReference>
<proteinExistence type="inferred from homology"/>
<protein>
    <submittedName>
        <fullName evidence="8">ABC transporter permease</fullName>
    </submittedName>
</protein>
<evidence type="ECO:0000256" key="4">
    <source>
        <dbReference type="ARBA" id="ARBA00022989"/>
    </source>
</evidence>
<accession>A0ABT9BNS2</accession>
<evidence type="ECO:0000313" key="8">
    <source>
        <dbReference type="EMBL" id="MDO7882219.1"/>
    </source>
</evidence>
<dbReference type="RefSeq" id="WP_305002991.1">
    <property type="nucleotide sequence ID" value="NZ_JAUQUB010000001.1"/>
</dbReference>
<dbReference type="CDD" id="cd06261">
    <property type="entry name" value="TM_PBP2"/>
    <property type="match status" value="1"/>
</dbReference>
<evidence type="ECO:0000259" key="7">
    <source>
        <dbReference type="PROSITE" id="PS50928"/>
    </source>
</evidence>
<feature type="domain" description="ABC transmembrane type-1" evidence="7">
    <location>
        <begin position="27"/>
        <end position="208"/>
    </location>
</feature>
<dbReference type="Pfam" id="PF00528">
    <property type="entry name" value="BPD_transp_1"/>
    <property type="match status" value="1"/>
</dbReference>
<keyword evidence="9" id="KW-1185">Reference proteome</keyword>
<evidence type="ECO:0000256" key="1">
    <source>
        <dbReference type="ARBA" id="ARBA00004141"/>
    </source>
</evidence>
<comment type="similarity">
    <text evidence="6">Belongs to the binding-protein-dependent transport system permease family.</text>
</comment>
<feature type="transmembrane region" description="Helical" evidence="6">
    <location>
        <begin position="61"/>
        <end position="86"/>
    </location>
</feature>
<evidence type="ECO:0000256" key="6">
    <source>
        <dbReference type="RuleBase" id="RU363032"/>
    </source>
</evidence>
<dbReference type="Proteomes" id="UP001241072">
    <property type="component" value="Unassembled WGS sequence"/>
</dbReference>
<dbReference type="PANTHER" id="PTHR30177:SF33">
    <property type="entry name" value="POSSIBLE OSMOPROTECTANT (GLYCINE BETAINE_CARNITINE_CHOLINE_L-PROLINE) TRANSPORT INTEGRAL MEMBRANE PROTEIN ABC TRANSPORTER PROZ"/>
    <property type="match status" value="1"/>
</dbReference>
<reference evidence="8 9" key="1">
    <citation type="submission" date="2023-07" db="EMBL/GenBank/DDBJ databases">
        <title>Protaetiibacter sp. nov WY-16 isolated from soil.</title>
        <authorList>
            <person name="Liu B."/>
            <person name="Wan Y."/>
        </authorList>
    </citation>
    <scope>NUCLEOTIDE SEQUENCE [LARGE SCALE GENOMIC DNA]</scope>
    <source>
        <strain evidence="8 9">WY-16</strain>
    </source>
</reference>
<organism evidence="8 9">
    <name type="scientific">Antiquaquibacter soli</name>
    <dbReference type="NCBI Taxonomy" id="3064523"/>
    <lineage>
        <taxon>Bacteria</taxon>
        <taxon>Bacillati</taxon>
        <taxon>Actinomycetota</taxon>
        <taxon>Actinomycetes</taxon>
        <taxon>Micrococcales</taxon>
        <taxon>Microbacteriaceae</taxon>
        <taxon>Antiquaquibacter</taxon>
    </lineage>
</organism>
<dbReference type="InterPro" id="IPR035906">
    <property type="entry name" value="MetI-like_sf"/>
</dbReference>
<comment type="subcellular location">
    <subcellularLocation>
        <location evidence="6">Cell membrane</location>
        <topology evidence="6">Multi-pass membrane protein</topology>
    </subcellularLocation>
    <subcellularLocation>
        <location evidence="1">Membrane</location>
        <topology evidence="1">Multi-pass membrane protein</topology>
    </subcellularLocation>
</comment>
<keyword evidence="2 6" id="KW-0813">Transport</keyword>
<feature type="transmembrane region" description="Helical" evidence="6">
    <location>
        <begin position="135"/>
        <end position="153"/>
    </location>
</feature>
<dbReference type="PANTHER" id="PTHR30177">
    <property type="entry name" value="GLYCINE BETAINE/L-PROLINE TRANSPORT SYSTEM PERMEASE PROTEIN PROW"/>
    <property type="match status" value="1"/>
</dbReference>
<evidence type="ECO:0000313" key="9">
    <source>
        <dbReference type="Proteomes" id="UP001241072"/>
    </source>
</evidence>
<dbReference type="EMBL" id="JAUQUB010000001">
    <property type="protein sequence ID" value="MDO7882219.1"/>
    <property type="molecule type" value="Genomic_DNA"/>
</dbReference>
<feature type="transmembrane region" description="Helical" evidence="6">
    <location>
        <begin position="92"/>
        <end position="114"/>
    </location>
</feature>
<evidence type="ECO:0000256" key="5">
    <source>
        <dbReference type="ARBA" id="ARBA00023136"/>
    </source>
</evidence>
<feature type="transmembrane region" description="Helical" evidence="6">
    <location>
        <begin position="159"/>
        <end position="179"/>
    </location>
</feature>
<name>A0ABT9BNS2_9MICO</name>
<keyword evidence="4 6" id="KW-1133">Transmembrane helix</keyword>
<gene>
    <name evidence="8" type="ORF">Q5716_08285</name>
</gene>
<dbReference type="PROSITE" id="PS50928">
    <property type="entry name" value="ABC_TM1"/>
    <property type="match status" value="1"/>
</dbReference>
<sequence length="248" mass="25982">MMLFWDAILWIFSPDRLTGSSPLPLLIGQHLAYTLVSVAIAAVIAIPVGYLIGHTGRGREIAVGISGAARALPSFGLMLLLVLLIGVTQKPLAATIAFVILAIPSILAGAYAGLEQIDRRVIDAARAVGMTEWQILWKVEVPLGLPLLIGGLRSAALQVVATVTIAGYIGLGALGLPIIAGLELRDFTRMLGAALLIVVLALAIDGVFAVIQHLVVPRGVTAGRVADLRPTSSRRRAVMGTPIEEGRG</sequence>